<keyword evidence="2" id="KW-0812">Transmembrane</keyword>
<dbReference type="InterPro" id="IPR056823">
    <property type="entry name" value="TEN-like_YD-shell"/>
</dbReference>
<comment type="caution">
    <text evidence="6">The sequence shown here is derived from an EMBL/GenBank/DDBJ whole genome shotgun (WGS) entry which is preliminary data.</text>
</comment>
<dbReference type="NCBIfam" id="TIGR03696">
    <property type="entry name" value="Rhs_assc_core"/>
    <property type="match status" value="1"/>
</dbReference>
<gene>
    <name evidence="6" type="ORF">P3S46_28495</name>
</gene>
<dbReference type="InterPro" id="IPR057925">
    <property type="entry name" value="prePAAR_DddA"/>
</dbReference>
<feature type="transmembrane region" description="Helical" evidence="2">
    <location>
        <begin position="20"/>
        <end position="43"/>
    </location>
</feature>
<dbReference type="InterPro" id="IPR032869">
    <property type="entry name" value="WHH_dom_containing"/>
</dbReference>
<organism evidence="6 7">
    <name type="scientific">Enterobacter cloacae</name>
    <dbReference type="NCBI Taxonomy" id="550"/>
    <lineage>
        <taxon>Bacteria</taxon>
        <taxon>Pseudomonadati</taxon>
        <taxon>Pseudomonadota</taxon>
        <taxon>Gammaproteobacteria</taxon>
        <taxon>Enterobacterales</taxon>
        <taxon>Enterobacteriaceae</taxon>
        <taxon>Enterobacter</taxon>
        <taxon>Enterobacter cloacae complex</taxon>
    </lineage>
</organism>
<sequence>MFEAARVGDDIGHSGALAGMIAGTIVGGLIAAAGGILAGAMFIAGLGASCLGVGVLLVGASLAVGYYTGELATAARDSIADAGASSMTKKGVITSGSPNVFINSKPAAIATDSAVKCSDDGSQQMAEGSKRVSINSQPASRIGDRTTCDAKVMTGSDNVFIGGDPQQTLPIQSEVPEWLYKVSDLTLLFAGLLGGWGGAAGKVGALSKLLGKIPGINKLARIACRAGTLMTGVAAAGIIARPVDIVSGQKFLSGDDELDFVLPSRLPVRWQRYWRSGNPGDSVLGRGWSLFWESRLEPYQDGLVWRAPSGDYVAFPNVPKGMRTYCESEKNWLEHHHDDSWSVYDVSGERWHYAALKDDAPSLLQRISEPCGNDILFEWNADNTLHALTDSAGQRVVCRYDRGRLASAWLDDEICLVSYAYDEQRQLVCVTGRGGSVRRRFRWQDGLMSAHEDANGLLSEYRWREIDGLPRVVGFRHSGGEQLTFEYDFENGIRRAIRDDGAQANWLIDDDDNVARFTDYDGRQTTFVYRDGELSDVILPGGAMRCSTWDKYGRMTSETDPAGRRTEYYWYRLTDRITRTVYPDGTSSQAMYDLRGRLQSETDPAGNAIAYHYPDEEENLPESITDALGGVVRLVWNIQGLLTQRTDCSGSVTRFSYDRFGQLIASEDAEGNITRREWNNAGLLSAVIHPDGSRESLVWNERGQLTGWRDPLESEVSWAYNALGLPVSLTDRIGRVRQWRYDPRGNLLRLDNGNGAEYRFTYDAVGRPLSETRPDETVRHMEWDARGFLCALEENGRPVADGGIARRVQQFSYDDSGLLIGRTQRHAEYRYVRDLSGQITRIRRTPTAEGVALGIESDEIAYRHDAAGRVLSESGINGAVGYEWDALSNLTGLTLPGEQKLAWLHYGSGHVSAIRFGQQLVTEFTRDRLHREVRRTQGAREQLRQYDSLGRRTLQRSELSTDVTLPEQAILERLYRYTARGELSGVSDTLRGEVDYGYDAEGRLLKHYEARQGHSRAQFSYDAADNLAANDDAVPVTDNRLQHWQALFMKYDHWGNLVSRRNGLYEQHYAYDAENRLVSARGTGPEGRFEAHYHYDALGRRTRKIVTTAHGTTETRFLWQGYRLLQEQQESGLCSTYIYDPNEAWSPLARVDHLRDQSSGEIYWFNTDLNGAPLEVTDEHGAVRWSGQYGSFGEVRHQSEGFSRVVNRTAMAHQPLRYAGQYADGETGLHYNLFRYYDPQVGRFIVQDPIGLNGGWNLYQYAPNPLGWIDPTGLSRYPGVDFSGSDALYPHGESIVKIKMTGSRYGDFKAANEIAGYANASGNITGKSHPENYTWHHLNDYDPVTNTSTMQLVKTSAHEASFPHSGSVSQFEKHHGVKYESVEAKKTAKSLNCK</sequence>
<dbReference type="InterPro" id="IPR050708">
    <property type="entry name" value="T6SS_VgrG/RHS"/>
</dbReference>
<dbReference type="EMBL" id="JARJGR010000855">
    <property type="protein sequence ID" value="MDF3641148.1"/>
    <property type="molecule type" value="Genomic_DNA"/>
</dbReference>
<dbReference type="Pfam" id="PF20148">
    <property type="entry name" value="DUF6531"/>
    <property type="match status" value="1"/>
</dbReference>
<dbReference type="KEGG" id="eclg:EC036_11270"/>
<keyword evidence="2" id="KW-1133">Transmembrane helix</keyword>
<evidence type="ECO:0000259" key="4">
    <source>
        <dbReference type="Pfam" id="PF25023"/>
    </source>
</evidence>
<feature type="domain" description="DUF6531" evidence="3">
    <location>
        <begin position="241"/>
        <end position="315"/>
    </location>
</feature>
<keyword evidence="1" id="KW-0677">Repeat</keyword>
<dbReference type="Pfam" id="PF14414">
    <property type="entry name" value="WHH"/>
    <property type="match status" value="1"/>
</dbReference>
<evidence type="ECO:0000256" key="1">
    <source>
        <dbReference type="ARBA" id="ARBA00022737"/>
    </source>
</evidence>
<dbReference type="InterPro" id="IPR031325">
    <property type="entry name" value="RHS_repeat"/>
</dbReference>
<reference evidence="6" key="1">
    <citation type="submission" date="2023-03" db="EMBL/GenBank/DDBJ databases">
        <title>A Study on Prevalence and Characterization of Enterobacter cloacae strains in China.</title>
        <authorList>
            <person name="Zheng Z."/>
        </authorList>
    </citation>
    <scope>NUCLEOTIDE SEQUENCE</scope>
    <source>
        <strain evidence="6">EC77</strain>
    </source>
</reference>
<protein>
    <submittedName>
        <fullName evidence="6">RHS repeat-associated core domain-containing protein</fullName>
    </submittedName>
</protein>
<dbReference type="Pfam" id="PF05593">
    <property type="entry name" value="RHS_repeat"/>
    <property type="match status" value="4"/>
</dbReference>
<proteinExistence type="predicted"/>
<dbReference type="PANTHER" id="PTHR32305">
    <property type="match status" value="1"/>
</dbReference>
<dbReference type="Gene3D" id="2.60.200.60">
    <property type="match status" value="1"/>
</dbReference>
<dbReference type="Pfam" id="PF05488">
    <property type="entry name" value="PAAR_motif"/>
    <property type="match status" value="1"/>
</dbReference>
<evidence type="ECO:0000259" key="5">
    <source>
        <dbReference type="Pfam" id="PF25799"/>
    </source>
</evidence>
<dbReference type="Pfam" id="PF25023">
    <property type="entry name" value="TEN_YD-shell"/>
    <property type="match status" value="1"/>
</dbReference>
<dbReference type="PANTHER" id="PTHR32305:SF15">
    <property type="entry name" value="PROTEIN RHSA-RELATED"/>
    <property type="match status" value="1"/>
</dbReference>
<dbReference type="InterPro" id="IPR006530">
    <property type="entry name" value="YD"/>
</dbReference>
<evidence type="ECO:0000313" key="7">
    <source>
        <dbReference type="Proteomes" id="UP001215180"/>
    </source>
</evidence>
<feature type="domain" description="Double-stranded DNA deaminase toxin A prePAAR motif" evidence="5">
    <location>
        <begin position="1"/>
        <end position="53"/>
    </location>
</feature>
<evidence type="ECO:0000256" key="2">
    <source>
        <dbReference type="SAM" id="Phobius"/>
    </source>
</evidence>
<dbReference type="InterPro" id="IPR022385">
    <property type="entry name" value="Rhs_assc_core"/>
</dbReference>
<name>A0AAW6NZ58_ENTCL</name>
<feature type="domain" description="Teneurin-like YD-shell" evidence="4">
    <location>
        <begin position="960"/>
        <end position="1248"/>
    </location>
</feature>
<dbReference type="InterPro" id="IPR008727">
    <property type="entry name" value="PAAR_motif"/>
</dbReference>
<dbReference type="CDD" id="cd14742">
    <property type="entry name" value="PAAR_RHS"/>
    <property type="match status" value="1"/>
</dbReference>
<dbReference type="RefSeq" id="WP_038418865.1">
    <property type="nucleotide sequence ID" value="NZ_CP009756.1"/>
</dbReference>
<feature type="transmembrane region" description="Helical" evidence="2">
    <location>
        <begin position="50"/>
        <end position="69"/>
    </location>
</feature>
<accession>A0AAW6NZ58</accession>
<evidence type="ECO:0000313" key="6">
    <source>
        <dbReference type="EMBL" id="MDF3641148.1"/>
    </source>
</evidence>
<dbReference type="NCBIfam" id="TIGR01643">
    <property type="entry name" value="YD_repeat_2x"/>
    <property type="match status" value="6"/>
</dbReference>
<dbReference type="InterPro" id="IPR045351">
    <property type="entry name" value="DUF6531"/>
</dbReference>
<dbReference type="Gene3D" id="2.180.10.10">
    <property type="entry name" value="RHS repeat-associated core"/>
    <property type="match status" value="2"/>
</dbReference>
<dbReference type="Pfam" id="PF25799">
    <property type="entry name" value="prePAAR_I"/>
    <property type="match status" value="1"/>
</dbReference>
<evidence type="ECO:0000259" key="3">
    <source>
        <dbReference type="Pfam" id="PF20148"/>
    </source>
</evidence>
<keyword evidence="2" id="KW-0472">Membrane</keyword>
<dbReference type="Proteomes" id="UP001215180">
    <property type="component" value="Unassembled WGS sequence"/>
</dbReference>